<dbReference type="SUPFAM" id="SSF82895">
    <property type="entry name" value="TSP-1 type 1 repeat"/>
    <property type="match status" value="3"/>
</dbReference>
<organism evidence="7">
    <name type="scientific">Cryptosporidium hominis</name>
    <dbReference type="NCBI Taxonomy" id="237895"/>
    <lineage>
        <taxon>Eukaryota</taxon>
        <taxon>Sar</taxon>
        <taxon>Alveolata</taxon>
        <taxon>Apicomplexa</taxon>
        <taxon>Conoidasida</taxon>
        <taxon>Coccidia</taxon>
        <taxon>Eucoccidiorida</taxon>
        <taxon>Eimeriorina</taxon>
        <taxon>Cryptosporidiidae</taxon>
        <taxon>Cryptosporidium</taxon>
    </lineage>
</organism>
<dbReference type="InterPro" id="IPR000742">
    <property type="entry name" value="EGF"/>
</dbReference>
<dbReference type="InterPro" id="IPR039942">
    <property type="entry name" value="SBSPO"/>
</dbReference>
<dbReference type="InterPro" id="IPR000884">
    <property type="entry name" value="TSP1_rpt"/>
</dbReference>
<dbReference type="Proteomes" id="UP000199752">
    <property type="component" value="Chromosome 6"/>
</dbReference>
<dbReference type="VEuPathDB" id="CryptoDB:Chro.60104"/>
<evidence type="ECO:0000256" key="3">
    <source>
        <dbReference type="ARBA" id="ARBA00023180"/>
    </source>
</evidence>
<dbReference type="SMART" id="SM00209">
    <property type="entry name" value="TSP1"/>
    <property type="match status" value="3"/>
</dbReference>
<evidence type="ECO:0000256" key="1">
    <source>
        <dbReference type="ARBA" id="ARBA00022729"/>
    </source>
</evidence>
<feature type="transmembrane region" description="Helical" evidence="5">
    <location>
        <begin position="398"/>
        <end position="416"/>
    </location>
</feature>
<sequence length="457" mass="51605">MLSCHIINGIILIGLLFFLRFDNISSQIADFRLPETRLCTNPYTFGFAIEQDTDIQLIDDDVWPLNQVLSAGGSISDDGFQILFATAKKNSYELIISVYPLLTTVVRECTYEGKVVRRLKSVVEHSPRFEKWPFFDKWVISFQRQEYGISISFNQGYTESLFWKRCLNEPIVSVKVESKDAYLSADQVDCIVSEWSSWSQCSSSCQIGTRSRTRLILRPASFEGTTCPNLIENEGCNTSISCEDCAYSSWSSWSECSVTCQGGFRSRTRKLIWKSDIKGRCEDNESDIESCNEQSCPVNCRLSSWTAWSICSSTCGTGNKMRYRIILAQSDLGGVQCPTEKEITERASCQLQECEKSCSTGEICKNGGTCIDIPNSGFSCECAEDYFGKFCEHKKYSWWVYFVVCIATQIIIGAIVKSTFLSRPAPITETPVTYNQEYAFNDYPTAFDQNTDISGVF</sequence>
<feature type="domain" description="EGF-like" evidence="6">
    <location>
        <begin position="355"/>
        <end position="392"/>
    </location>
</feature>
<keyword evidence="3" id="KW-0325">Glycoprotein</keyword>
<proteinExistence type="predicted"/>
<dbReference type="PANTHER" id="PTHR20920:SF5">
    <property type="entry name" value="SMB DOMAIN-CONTAINING PROTEIN"/>
    <property type="match status" value="1"/>
</dbReference>
<evidence type="ECO:0000256" key="5">
    <source>
        <dbReference type="SAM" id="Phobius"/>
    </source>
</evidence>
<keyword evidence="5" id="KW-1133">Transmembrane helix</keyword>
<comment type="caution">
    <text evidence="4">Lacks conserved residue(s) required for the propagation of feature annotation.</text>
</comment>
<dbReference type="OrthoDB" id="347314at2759"/>
<dbReference type="Gene3D" id="2.10.25.10">
    <property type="entry name" value="Laminin"/>
    <property type="match status" value="1"/>
</dbReference>
<dbReference type="VEuPathDB" id="CryptoDB:CHUDEA6_800"/>
<keyword evidence="4" id="KW-0245">EGF-like domain</keyword>
<dbReference type="InterPro" id="IPR001881">
    <property type="entry name" value="EGF-like_Ca-bd_dom"/>
</dbReference>
<dbReference type="Pfam" id="PF00090">
    <property type="entry name" value="TSP_1"/>
    <property type="match status" value="1"/>
</dbReference>
<protein>
    <recommendedName>
        <fullName evidence="6">EGF-like domain-containing protein</fullName>
    </recommendedName>
</protein>
<dbReference type="SMART" id="SM00181">
    <property type="entry name" value="EGF"/>
    <property type="match status" value="1"/>
</dbReference>
<dbReference type="Pfam" id="PF00008">
    <property type="entry name" value="EGF"/>
    <property type="match status" value="1"/>
</dbReference>
<dbReference type="PROSITE" id="PS50026">
    <property type="entry name" value="EGF_3"/>
    <property type="match status" value="1"/>
</dbReference>
<dbReference type="PROSITE" id="PS00022">
    <property type="entry name" value="EGF_1"/>
    <property type="match status" value="1"/>
</dbReference>
<feature type="disulfide bond" evidence="4">
    <location>
        <begin position="382"/>
        <end position="391"/>
    </location>
</feature>
<dbReference type="InterPro" id="IPR044004">
    <property type="entry name" value="TSP1_spondin_dom"/>
</dbReference>
<evidence type="ECO:0000313" key="7">
    <source>
        <dbReference type="EMBL" id="CUV06506.1"/>
    </source>
</evidence>
<dbReference type="Pfam" id="PF19028">
    <property type="entry name" value="TSP1_spondin"/>
    <property type="match status" value="2"/>
</dbReference>
<evidence type="ECO:0000256" key="4">
    <source>
        <dbReference type="PROSITE-ProRule" id="PRU00076"/>
    </source>
</evidence>
<accession>A0A0S4TGV1</accession>
<evidence type="ECO:0000256" key="2">
    <source>
        <dbReference type="ARBA" id="ARBA00023157"/>
    </source>
</evidence>
<dbReference type="VEuPathDB" id="CryptoDB:GY17_00000078"/>
<reference evidence="7" key="1">
    <citation type="submission" date="2015-08" db="EMBL/GenBank/DDBJ databases">
        <authorList>
            <person name="Babu N.S."/>
            <person name="Beckwith C.J."/>
            <person name="Beseler K.G."/>
            <person name="Brison A."/>
            <person name="Carone J.V."/>
            <person name="Caskin T.P."/>
            <person name="Diamond M."/>
            <person name="Durham M.E."/>
            <person name="Foxe J.M."/>
            <person name="Go M."/>
            <person name="Henderson B.A."/>
            <person name="Jones I.B."/>
            <person name="McGettigan J.A."/>
            <person name="Micheletti S.J."/>
            <person name="Nasrallah M.E."/>
            <person name="Ortiz D."/>
            <person name="Piller C.R."/>
            <person name="Privatt S.R."/>
            <person name="Schneider S.L."/>
            <person name="Sharp S."/>
            <person name="Smith T.C."/>
            <person name="Stanton J.D."/>
            <person name="Ullery H.E."/>
            <person name="Wilson R.J."/>
            <person name="Serrano M.G."/>
            <person name="Buck G."/>
            <person name="Lee V."/>
            <person name="Wang Y."/>
            <person name="Carvalho R."/>
            <person name="Voegtly L."/>
            <person name="Shi R."/>
            <person name="Duckworth R."/>
            <person name="Johnson A."/>
            <person name="Loviza R."/>
            <person name="Walstead R."/>
            <person name="Shah Z."/>
            <person name="Kiflezghi M."/>
            <person name="Wade K."/>
            <person name="Ball S.L."/>
            <person name="Bradley K.W."/>
            <person name="Asai D.J."/>
            <person name="Bowman C.A."/>
            <person name="Russell D.A."/>
            <person name="Pope W.H."/>
            <person name="Jacobs-Sera D."/>
            <person name="Hendrix R.W."/>
            <person name="Hatfull G.F."/>
        </authorList>
    </citation>
    <scope>NUCLEOTIDE SEQUENCE [LARGE SCALE GENOMIC DNA]</scope>
</reference>
<dbReference type="GO" id="GO:0005509">
    <property type="term" value="F:calcium ion binding"/>
    <property type="evidence" value="ECO:0007669"/>
    <property type="project" value="InterPro"/>
</dbReference>
<dbReference type="PROSITE" id="PS50092">
    <property type="entry name" value="TSP1"/>
    <property type="match status" value="3"/>
</dbReference>
<keyword evidence="5" id="KW-0472">Membrane</keyword>
<keyword evidence="1" id="KW-0732">Signal</keyword>
<dbReference type="FunFam" id="2.20.100.10:FF:000019">
    <property type="entry name" value="Thrombospondin type 1 domain containing 7A"/>
    <property type="match status" value="1"/>
</dbReference>
<dbReference type="PANTHER" id="PTHR20920">
    <property type="entry name" value="RPE-SPONDIN"/>
    <property type="match status" value="1"/>
</dbReference>
<dbReference type="Gene3D" id="2.20.100.10">
    <property type="entry name" value="Thrombospondin type-1 (TSP1) repeat"/>
    <property type="match status" value="3"/>
</dbReference>
<dbReference type="AlphaFoldDB" id="A0A0S4TGV1"/>
<name>A0A0S4TGV1_CRYHO</name>
<dbReference type="InterPro" id="IPR036383">
    <property type="entry name" value="TSP1_rpt_sf"/>
</dbReference>
<dbReference type="SMART" id="SM00179">
    <property type="entry name" value="EGF_CA"/>
    <property type="match status" value="1"/>
</dbReference>
<keyword evidence="2 4" id="KW-1015">Disulfide bond</keyword>
<gene>
    <name evidence="7" type="ORF">CHUDEA6_800</name>
</gene>
<dbReference type="EMBL" id="LN877952">
    <property type="protein sequence ID" value="CUV06506.1"/>
    <property type="molecule type" value="Genomic_DNA"/>
</dbReference>
<dbReference type="VEuPathDB" id="CryptoDB:ChTU502y2012_406g0135"/>
<keyword evidence="5" id="KW-0812">Transmembrane</keyword>
<dbReference type="CDD" id="cd00054">
    <property type="entry name" value="EGF_CA"/>
    <property type="match status" value="1"/>
</dbReference>
<evidence type="ECO:0000259" key="6">
    <source>
        <dbReference type="PROSITE" id="PS50026"/>
    </source>
</evidence>
<dbReference type="SUPFAM" id="SSF57196">
    <property type="entry name" value="EGF/Laminin"/>
    <property type="match status" value="1"/>
</dbReference>